<organism evidence="3 4">
    <name type="scientific">Candidatus Pullichristensenella stercorigallinarum</name>
    <dbReference type="NCBI Taxonomy" id="2840909"/>
    <lineage>
        <taxon>Bacteria</taxon>
        <taxon>Bacillati</taxon>
        <taxon>Bacillota</taxon>
        <taxon>Clostridia</taxon>
        <taxon>Candidatus Pullichristensenella</taxon>
    </lineage>
</organism>
<dbReference type="AlphaFoldDB" id="A0A9D1CXU2"/>
<dbReference type="Gene3D" id="3.40.50.720">
    <property type="entry name" value="NAD(P)-binding Rossmann-like Domain"/>
    <property type="match status" value="1"/>
</dbReference>
<evidence type="ECO:0000313" key="4">
    <source>
        <dbReference type="Proteomes" id="UP000824260"/>
    </source>
</evidence>
<gene>
    <name evidence="3" type="ORF">IAA52_13265</name>
</gene>
<dbReference type="InterPro" id="IPR036291">
    <property type="entry name" value="NAD(P)-bd_dom_sf"/>
</dbReference>
<sequence length="380" mass="40925">MAKQIRYGMVGGGLNAFIGEVHRKALNFDTRAELVAGSFSSHADRNAATGEAYCLDPARVYASYEEMAKAEAAREDGIDFVSVVTPNNMHYPVCKAFLEAGINVVCEKPLCFTVAQAEELCRLSREKGLLFGVTYTYTGYTMAKVMKEMIAGGKIGKVVAVNAEYAQDWLLGELATGNNTQTNIAVWRTDPAMSGAANCVGDIGTHVENFIHYVTGLKIKRLLATTNTYGKALDLNANVLVEYENGANGAYWCSQVAAGHYNGLVARVYGDKGALEWVQEDPEHLRYTPVDGPTQVLARGTGCVKEKAAATGRLPSGHPEGIYVAFANIYRNYVSALIARKNGEDAAGYDFPTVEDGVSGVRFIQAVVDSAASNAAWVEL</sequence>
<dbReference type="Gene3D" id="3.30.360.10">
    <property type="entry name" value="Dihydrodipicolinate Reductase, domain 2"/>
    <property type="match status" value="1"/>
</dbReference>
<dbReference type="PANTHER" id="PTHR43708">
    <property type="entry name" value="CONSERVED EXPRESSED OXIDOREDUCTASE (EUROFUNG)"/>
    <property type="match status" value="1"/>
</dbReference>
<dbReference type="InterPro" id="IPR055170">
    <property type="entry name" value="GFO_IDH_MocA-like_dom"/>
</dbReference>
<name>A0A9D1CXU2_9FIRM</name>
<evidence type="ECO:0000259" key="1">
    <source>
        <dbReference type="Pfam" id="PF01408"/>
    </source>
</evidence>
<evidence type="ECO:0000259" key="2">
    <source>
        <dbReference type="Pfam" id="PF22725"/>
    </source>
</evidence>
<feature type="domain" description="GFO/IDH/MocA-like oxidoreductase" evidence="2">
    <location>
        <begin position="146"/>
        <end position="276"/>
    </location>
</feature>
<dbReference type="GO" id="GO:0000166">
    <property type="term" value="F:nucleotide binding"/>
    <property type="evidence" value="ECO:0007669"/>
    <property type="project" value="InterPro"/>
</dbReference>
<dbReference type="SUPFAM" id="SSF51735">
    <property type="entry name" value="NAD(P)-binding Rossmann-fold domains"/>
    <property type="match status" value="1"/>
</dbReference>
<dbReference type="SUPFAM" id="SSF55347">
    <property type="entry name" value="Glyceraldehyde-3-phosphate dehydrogenase-like, C-terminal domain"/>
    <property type="match status" value="1"/>
</dbReference>
<feature type="domain" description="Gfo/Idh/MocA-like oxidoreductase N-terminal" evidence="1">
    <location>
        <begin position="5"/>
        <end position="135"/>
    </location>
</feature>
<evidence type="ECO:0000313" key="3">
    <source>
        <dbReference type="EMBL" id="HIQ84053.1"/>
    </source>
</evidence>
<reference evidence="3" key="2">
    <citation type="journal article" date="2021" name="PeerJ">
        <title>Extensive microbial diversity within the chicken gut microbiome revealed by metagenomics and culture.</title>
        <authorList>
            <person name="Gilroy R."/>
            <person name="Ravi A."/>
            <person name="Getino M."/>
            <person name="Pursley I."/>
            <person name="Horton D.L."/>
            <person name="Alikhan N.F."/>
            <person name="Baker D."/>
            <person name="Gharbi K."/>
            <person name="Hall N."/>
            <person name="Watson M."/>
            <person name="Adriaenssens E.M."/>
            <person name="Foster-Nyarko E."/>
            <person name="Jarju S."/>
            <person name="Secka A."/>
            <person name="Antonio M."/>
            <person name="Oren A."/>
            <person name="Chaudhuri R.R."/>
            <person name="La Ragione R."/>
            <person name="Hildebrand F."/>
            <person name="Pallen M.J."/>
        </authorList>
    </citation>
    <scope>NUCLEOTIDE SEQUENCE</scope>
    <source>
        <strain evidence="3">ChiSjej6B24-2974</strain>
    </source>
</reference>
<dbReference type="EMBL" id="DVFZ01000122">
    <property type="protein sequence ID" value="HIQ84053.1"/>
    <property type="molecule type" value="Genomic_DNA"/>
</dbReference>
<dbReference type="Proteomes" id="UP000824260">
    <property type="component" value="Unassembled WGS sequence"/>
</dbReference>
<protein>
    <submittedName>
        <fullName evidence="3">Gfo/Idh/MocA family oxidoreductase</fullName>
    </submittedName>
</protein>
<dbReference type="Pfam" id="PF22725">
    <property type="entry name" value="GFO_IDH_MocA_C3"/>
    <property type="match status" value="1"/>
</dbReference>
<comment type="caution">
    <text evidence="3">The sequence shown here is derived from an EMBL/GenBank/DDBJ whole genome shotgun (WGS) entry which is preliminary data.</text>
</comment>
<accession>A0A9D1CXU2</accession>
<dbReference type="InterPro" id="IPR051317">
    <property type="entry name" value="Gfo/Idh/MocA_oxidoreduct"/>
</dbReference>
<reference evidence="3" key="1">
    <citation type="submission" date="2020-10" db="EMBL/GenBank/DDBJ databases">
        <authorList>
            <person name="Gilroy R."/>
        </authorList>
    </citation>
    <scope>NUCLEOTIDE SEQUENCE</scope>
    <source>
        <strain evidence="3">ChiSjej6B24-2974</strain>
    </source>
</reference>
<dbReference type="InterPro" id="IPR000683">
    <property type="entry name" value="Gfo/Idh/MocA-like_OxRdtase_N"/>
</dbReference>
<proteinExistence type="predicted"/>
<dbReference type="PANTHER" id="PTHR43708:SF3">
    <property type="entry name" value="OXIDOREDUCTASE"/>
    <property type="match status" value="1"/>
</dbReference>
<dbReference type="Pfam" id="PF01408">
    <property type="entry name" value="GFO_IDH_MocA"/>
    <property type="match status" value="1"/>
</dbReference>